<dbReference type="OrthoDB" id="2379189at2"/>
<dbReference type="InterPro" id="IPR010910">
    <property type="entry name" value="Nitrate/nitrite_sensing_bac"/>
</dbReference>
<keyword evidence="2" id="KW-1003">Cell membrane</keyword>
<dbReference type="AlphaFoldDB" id="A0A5C5UXG7"/>
<dbReference type="PANTHER" id="PTHR32089:SF112">
    <property type="entry name" value="LYSOZYME-LIKE PROTEIN-RELATED"/>
    <property type="match status" value="1"/>
</dbReference>
<dbReference type="EMBL" id="SIHJ01000004">
    <property type="protein sequence ID" value="TWT31046.1"/>
    <property type="molecule type" value="Genomic_DNA"/>
</dbReference>
<dbReference type="PROSITE" id="PS50906">
    <property type="entry name" value="NIT"/>
    <property type="match status" value="1"/>
</dbReference>
<evidence type="ECO:0000256" key="3">
    <source>
        <dbReference type="ARBA" id="ARBA00023224"/>
    </source>
</evidence>
<dbReference type="SUPFAM" id="SSF58104">
    <property type="entry name" value="Methyl-accepting chemotaxis protein (MCP) signaling domain"/>
    <property type="match status" value="1"/>
</dbReference>
<evidence type="ECO:0000256" key="2">
    <source>
        <dbReference type="ARBA" id="ARBA00022519"/>
    </source>
</evidence>
<evidence type="ECO:0000259" key="8">
    <source>
        <dbReference type="PROSITE" id="PS50885"/>
    </source>
</evidence>
<dbReference type="SMART" id="SM00283">
    <property type="entry name" value="MA"/>
    <property type="match status" value="1"/>
</dbReference>
<gene>
    <name evidence="10" type="primary">pctB_2</name>
    <name evidence="10" type="ORF">KOR34_44200</name>
</gene>
<dbReference type="InterPro" id="IPR013587">
    <property type="entry name" value="Nitrate/nitrite_sensing"/>
</dbReference>
<dbReference type="Pfam" id="PF00672">
    <property type="entry name" value="HAMP"/>
    <property type="match status" value="1"/>
</dbReference>
<dbReference type="PROSITE" id="PS50192">
    <property type="entry name" value="T_SNARE"/>
    <property type="match status" value="1"/>
</dbReference>
<dbReference type="InterPro" id="IPR003660">
    <property type="entry name" value="HAMP_dom"/>
</dbReference>
<dbReference type="InterPro" id="IPR000727">
    <property type="entry name" value="T_SNARE_dom"/>
</dbReference>
<organism evidence="10 11">
    <name type="scientific">Posidoniimonas corsicana</name>
    <dbReference type="NCBI Taxonomy" id="1938618"/>
    <lineage>
        <taxon>Bacteria</taxon>
        <taxon>Pseudomonadati</taxon>
        <taxon>Planctomycetota</taxon>
        <taxon>Planctomycetia</taxon>
        <taxon>Pirellulales</taxon>
        <taxon>Lacipirellulaceae</taxon>
        <taxon>Posidoniimonas</taxon>
    </lineage>
</organism>
<proteinExistence type="inferred from homology"/>
<dbReference type="GO" id="GO:0005886">
    <property type="term" value="C:plasma membrane"/>
    <property type="evidence" value="ECO:0007669"/>
    <property type="project" value="UniProtKB-SubCell"/>
</dbReference>
<keyword evidence="3 5" id="KW-0807">Transducer</keyword>
<dbReference type="Proteomes" id="UP000316714">
    <property type="component" value="Unassembled WGS sequence"/>
</dbReference>
<evidence type="ECO:0000259" key="6">
    <source>
        <dbReference type="PROSITE" id="PS50111"/>
    </source>
</evidence>
<dbReference type="Gene3D" id="1.10.287.950">
    <property type="entry name" value="Methyl-accepting chemotaxis protein"/>
    <property type="match status" value="1"/>
</dbReference>
<evidence type="ECO:0000256" key="5">
    <source>
        <dbReference type="PROSITE-ProRule" id="PRU00284"/>
    </source>
</evidence>
<comment type="subcellular location">
    <subcellularLocation>
        <location evidence="1">Cell inner membrane</location>
        <topology evidence="1">Multi-pass membrane protein</topology>
    </subcellularLocation>
</comment>
<dbReference type="Pfam" id="PF08376">
    <property type="entry name" value="NIT"/>
    <property type="match status" value="1"/>
</dbReference>
<evidence type="ECO:0000313" key="10">
    <source>
        <dbReference type="EMBL" id="TWT31046.1"/>
    </source>
</evidence>
<dbReference type="Gene3D" id="1.10.8.500">
    <property type="entry name" value="HAMP domain in histidine kinase"/>
    <property type="match status" value="1"/>
</dbReference>
<protein>
    <submittedName>
        <fullName evidence="10">Methyl-accepting chemotaxis protein PctB</fullName>
    </submittedName>
</protein>
<feature type="domain" description="NIT" evidence="9">
    <location>
        <begin position="47"/>
        <end position="297"/>
    </location>
</feature>
<name>A0A5C5UXG7_9BACT</name>
<dbReference type="RefSeq" id="WP_146568238.1">
    <property type="nucleotide sequence ID" value="NZ_SIHJ01000004.1"/>
</dbReference>
<evidence type="ECO:0000256" key="4">
    <source>
        <dbReference type="ARBA" id="ARBA00029447"/>
    </source>
</evidence>
<keyword evidence="2" id="KW-0997">Cell inner membrane</keyword>
<comment type="similarity">
    <text evidence="4">Belongs to the methyl-accepting chemotaxis (MCP) protein family.</text>
</comment>
<dbReference type="CDD" id="cd06225">
    <property type="entry name" value="HAMP"/>
    <property type="match status" value="1"/>
</dbReference>
<evidence type="ECO:0000313" key="11">
    <source>
        <dbReference type="Proteomes" id="UP000316714"/>
    </source>
</evidence>
<comment type="caution">
    <text evidence="10">The sequence shown here is derived from an EMBL/GenBank/DDBJ whole genome shotgun (WGS) entry which is preliminary data.</text>
</comment>
<evidence type="ECO:0000259" key="7">
    <source>
        <dbReference type="PROSITE" id="PS50192"/>
    </source>
</evidence>
<keyword evidence="2" id="KW-0472">Membrane</keyword>
<dbReference type="Pfam" id="PF00015">
    <property type="entry name" value="MCPsignal"/>
    <property type="match status" value="1"/>
</dbReference>
<dbReference type="PANTHER" id="PTHR32089">
    <property type="entry name" value="METHYL-ACCEPTING CHEMOTAXIS PROTEIN MCPB"/>
    <property type="match status" value="1"/>
</dbReference>
<feature type="domain" description="Methyl-accepting transducer" evidence="6">
    <location>
        <begin position="400"/>
        <end position="629"/>
    </location>
</feature>
<evidence type="ECO:0000259" key="9">
    <source>
        <dbReference type="PROSITE" id="PS50906"/>
    </source>
</evidence>
<dbReference type="InterPro" id="IPR004089">
    <property type="entry name" value="MCPsignal_dom"/>
</dbReference>
<keyword evidence="11" id="KW-1185">Reference proteome</keyword>
<dbReference type="PROSITE" id="PS50111">
    <property type="entry name" value="CHEMOTAXIS_TRANSDUC_2"/>
    <property type="match status" value="1"/>
</dbReference>
<dbReference type="SMART" id="SM00304">
    <property type="entry name" value="HAMP"/>
    <property type="match status" value="1"/>
</dbReference>
<reference evidence="10 11" key="1">
    <citation type="submission" date="2019-02" db="EMBL/GenBank/DDBJ databases">
        <title>Deep-cultivation of Planctomycetes and their phenomic and genomic characterization uncovers novel biology.</title>
        <authorList>
            <person name="Wiegand S."/>
            <person name="Jogler M."/>
            <person name="Boedeker C."/>
            <person name="Pinto D."/>
            <person name="Vollmers J."/>
            <person name="Rivas-Marin E."/>
            <person name="Kohn T."/>
            <person name="Peeters S.H."/>
            <person name="Heuer A."/>
            <person name="Rast P."/>
            <person name="Oberbeckmann S."/>
            <person name="Bunk B."/>
            <person name="Jeske O."/>
            <person name="Meyerdierks A."/>
            <person name="Storesund J.E."/>
            <person name="Kallscheuer N."/>
            <person name="Luecker S."/>
            <person name="Lage O.M."/>
            <person name="Pohl T."/>
            <person name="Merkel B.J."/>
            <person name="Hornburger P."/>
            <person name="Mueller R.-W."/>
            <person name="Bruemmer F."/>
            <person name="Labrenz M."/>
            <person name="Spormann A.M."/>
            <person name="Op Den Camp H."/>
            <person name="Overmann J."/>
            <person name="Amann R."/>
            <person name="Jetten M.S.M."/>
            <person name="Mascher T."/>
            <person name="Medema M.H."/>
            <person name="Devos D.P."/>
            <person name="Kaster A.-K."/>
            <person name="Ovreas L."/>
            <person name="Rohde M."/>
            <person name="Galperin M.Y."/>
            <person name="Jogler C."/>
        </authorList>
    </citation>
    <scope>NUCLEOTIDE SEQUENCE [LARGE SCALE GENOMIC DNA]</scope>
    <source>
        <strain evidence="10 11">KOR34</strain>
    </source>
</reference>
<sequence length="673" mass="71181">MSIRTKLLTAIACPLLALLIASASIVWGSWGESSEMNTIQDLAGFATRISALVHETQKERGATAGFLGNQSDEFAHRLDEQRKLTDARVEELNDYLTGFSPSRHGEDFSQEVEAGLTMLSQLDAKRRAISALGLPTDEAIGYYTQMNGRLLNAVGKTALATTDGAIAVRTGAYASFLKSKERAGIERAVLANTFAKDQFGPGMYEKFTDLVALQNVLLNEFLNLAPAQDRAFYEDKLSAPAVAQVEDFRRSAAEHAQTGGFGRDAGEWFDTITAKINLLKEVDDYLAAELLSEAGAKARAASTRLVTVLTASLLVAAAVAVAGTLSVRSVLRRIAGLTERVKDIAEGEGDLTQRLEVNNDELGRLSGWFNALIEKIESVIVSMAGTSHQLAAASEQLLSTANGLMEGAGESKHQSTSISAAAEEMSLTMNQTASATEEMSVGIANVTESIDAIRKSIEQIAERSSQSADVARSATERVEGGNAQIGQLGSAASEIGNVMDVIQDIAEQTNLLALNATIEAARAGEAGKGFAVVATEVKELAKQTAEATDGIRARVLSMQQSTQETVTTMADIDQVIRQINEVSEAIAKEVGQQSESVATIAANMQQSSAASQTIATGVSESAVASKEITRSVSAVDNQLSSTLDGAQCTQSAGASVAELAADLQKQVSQFKTR</sequence>
<dbReference type="GO" id="GO:0007165">
    <property type="term" value="P:signal transduction"/>
    <property type="evidence" value="ECO:0007669"/>
    <property type="project" value="UniProtKB-KW"/>
</dbReference>
<evidence type="ECO:0000256" key="1">
    <source>
        <dbReference type="ARBA" id="ARBA00004429"/>
    </source>
</evidence>
<feature type="domain" description="T-SNARE coiled-coil homology" evidence="7">
    <location>
        <begin position="559"/>
        <end position="621"/>
    </location>
</feature>
<feature type="domain" description="HAMP" evidence="8">
    <location>
        <begin position="328"/>
        <end position="381"/>
    </location>
</feature>
<accession>A0A5C5UXG7</accession>
<dbReference type="PROSITE" id="PS50885">
    <property type="entry name" value="HAMP"/>
    <property type="match status" value="1"/>
</dbReference>